<dbReference type="Pfam" id="PF01478">
    <property type="entry name" value="Peptidase_A24"/>
    <property type="match status" value="1"/>
</dbReference>
<feature type="transmembrane region" description="Helical" evidence="1">
    <location>
        <begin position="124"/>
        <end position="140"/>
    </location>
</feature>
<gene>
    <name evidence="3" type="ORF">FXF36_03885</name>
</gene>
<dbReference type="AlphaFoldDB" id="A0A5P6VNR7"/>
<evidence type="ECO:0000256" key="1">
    <source>
        <dbReference type="SAM" id="Phobius"/>
    </source>
</evidence>
<dbReference type="OrthoDB" id="2057245at2"/>
<proteinExistence type="predicted"/>
<evidence type="ECO:0000313" key="3">
    <source>
        <dbReference type="EMBL" id="QFJ54070.1"/>
    </source>
</evidence>
<accession>A0A5P6VNR7</accession>
<evidence type="ECO:0000313" key="4">
    <source>
        <dbReference type="Proteomes" id="UP000327030"/>
    </source>
</evidence>
<feature type="domain" description="Prepilin type IV endopeptidase peptidase" evidence="2">
    <location>
        <begin position="7"/>
        <end position="105"/>
    </location>
</feature>
<evidence type="ECO:0000259" key="2">
    <source>
        <dbReference type="Pfam" id="PF01478"/>
    </source>
</evidence>
<organism evidence="3 4">
    <name type="scientific">Pseudobutyrivibrio xylanivorans</name>
    <dbReference type="NCBI Taxonomy" id="185007"/>
    <lineage>
        <taxon>Bacteria</taxon>
        <taxon>Bacillati</taxon>
        <taxon>Bacillota</taxon>
        <taxon>Clostridia</taxon>
        <taxon>Lachnospirales</taxon>
        <taxon>Lachnospiraceae</taxon>
        <taxon>Pseudobutyrivibrio</taxon>
    </lineage>
</organism>
<feature type="transmembrane region" description="Helical" evidence="1">
    <location>
        <begin position="49"/>
        <end position="67"/>
    </location>
</feature>
<name>A0A5P6VNR7_PSEXY</name>
<protein>
    <recommendedName>
        <fullName evidence="2">Prepilin type IV endopeptidase peptidase domain-containing protein</fullName>
    </recommendedName>
</protein>
<feature type="transmembrane region" description="Helical" evidence="1">
    <location>
        <begin position="79"/>
        <end position="112"/>
    </location>
</feature>
<dbReference type="GO" id="GO:0016020">
    <property type="term" value="C:membrane"/>
    <property type="evidence" value="ECO:0007669"/>
    <property type="project" value="InterPro"/>
</dbReference>
<dbReference type="Proteomes" id="UP000327030">
    <property type="component" value="Chromosome 1"/>
</dbReference>
<reference evidence="4" key="1">
    <citation type="submission" date="2019-08" db="EMBL/GenBank/DDBJ databases">
        <title>Complete Genome Sequence of the Polysaccharide-Degrading Rumen Bacterium Pseudobutyrivibrio xylanivorans MA3014.</title>
        <authorList>
            <person name="Palevich N."/>
            <person name="Maclean P.H."/>
            <person name="Kelly W.J."/>
            <person name="Leahy S.C."/>
            <person name="Rakonjac J."/>
            <person name="Attwood G.T."/>
        </authorList>
    </citation>
    <scope>NUCLEOTIDE SEQUENCE [LARGE SCALE GENOMIC DNA]</scope>
    <source>
        <strain evidence="4">MA3014</strain>
    </source>
</reference>
<feature type="transmembrane region" description="Helical" evidence="1">
    <location>
        <begin position="26"/>
        <end position="43"/>
    </location>
</feature>
<dbReference type="InterPro" id="IPR000045">
    <property type="entry name" value="Prepilin_IV_endopep_pep"/>
</dbReference>
<dbReference type="GO" id="GO:0004190">
    <property type="term" value="F:aspartic-type endopeptidase activity"/>
    <property type="evidence" value="ECO:0007669"/>
    <property type="project" value="InterPro"/>
</dbReference>
<keyword evidence="1" id="KW-0472">Membrane</keyword>
<dbReference type="EMBL" id="CP043028">
    <property type="protein sequence ID" value="QFJ54070.1"/>
    <property type="molecule type" value="Genomic_DNA"/>
</dbReference>
<keyword evidence="1" id="KW-1133">Transmembrane helix</keyword>
<dbReference type="RefSeq" id="WP_151622566.1">
    <property type="nucleotide sequence ID" value="NZ_CP043028.1"/>
</dbReference>
<sequence>MLEQIGLFCFYGITALEDFRTKQIRLIEIAVFGIIGILIDVMLRPYSLLSIIGGVLVGVVLYVFSIVTNEKIGKADALIVMVSGLYLGFMNILVLLWISSVFAAIGGGLFLLTIDRESTGDFDLPFMPFMLAGYMVLMFINQTGGI</sequence>
<keyword evidence="1" id="KW-0812">Transmembrane</keyword>
<dbReference type="KEGG" id="pxv:FXF36_03885"/>
<dbReference type="Gene3D" id="1.20.120.1220">
    <property type="match status" value="1"/>
</dbReference>